<protein>
    <submittedName>
        <fullName evidence="6">Transmembrane protein 65</fullName>
    </submittedName>
</protein>
<dbReference type="OrthoDB" id="430821at2759"/>
<dbReference type="GO" id="GO:0005739">
    <property type="term" value="C:mitochondrion"/>
    <property type="evidence" value="ECO:0007669"/>
    <property type="project" value="TreeGrafter"/>
</dbReference>
<reference evidence="6" key="2">
    <citation type="journal article" date="2014" name="BMC Genomics">
        <title>A genomic perspective to assessing quality of mass-reared SIT flies used in Mediterranean fruit fly (Ceratitis capitata) eradication in California.</title>
        <authorList>
            <person name="Calla B."/>
            <person name="Hall B."/>
            <person name="Hou S."/>
            <person name="Geib S.M."/>
        </authorList>
    </citation>
    <scope>NUCLEOTIDE SEQUENCE</scope>
</reference>
<evidence type="ECO:0000313" key="6">
    <source>
        <dbReference type="EMBL" id="JAB91766.1"/>
    </source>
</evidence>
<comment type="subcellular location">
    <subcellularLocation>
        <location evidence="1">Membrane</location>
        <topology evidence="1">Multi-pass membrane protein</topology>
    </subcellularLocation>
</comment>
<dbReference type="EMBL" id="GAMC01014789">
    <property type="protein sequence ID" value="JAB91766.1"/>
    <property type="molecule type" value="mRNA"/>
</dbReference>
<dbReference type="InterPro" id="IPR019537">
    <property type="entry name" value="TMEM65"/>
</dbReference>
<dbReference type="GeneID" id="101461050"/>
<organism evidence="6">
    <name type="scientific">Ceratitis capitata</name>
    <name type="common">Mediterranean fruit fly</name>
    <name type="synonym">Tephritis capitata</name>
    <dbReference type="NCBI Taxonomy" id="7213"/>
    <lineage>
        <taxon>Eukaryota</taxon>
        <taxon>Metazoa</taxon>
        <taxon>Ecdysozoa</taxon>
        <taxon>Arthropoda</taxon>
        <taxon>Hexapoda</taxon>
        <taxon>Insecta</taxon>
        <taxon>Pterygota</taxon>
        <taxon>Neoptera</taxon>
        <taxon>Endopterygota</taxon>
        <taxon>Diptera</taxon>
        <taxon>Brachycera</taxon>
        <taxon>Muscomorpha</taxon>
        <taxon>Tephritoidea</taxon>
        <taxon>Tephritidae</taxon>
        <taxon>Ceratitis</taxon>
        <taxon>Ceratitis</taxon>
    </lineage>
</organism>
<evidence type="ECO:0000256" key="4">
    <source>
        <dbReference type="ARBA" id="ARBA00023136"/>
    </source>
</evidence>
<dbReference type="EMBL" id="GAMC01014790">
    <property type="protein sequence ID" value="JAB91765.1"/>
    <property type="molecule type" value="mRNA"/>
</dbReference>
<evidence type="ECO:0000256" key="5">
    <source>
        <dbReference type="SAM" id="Phobius"/>
    </source>
</evidence>
<evidence type="ECO:0000256" key="3">
    <source>
        <dbReference type="ARBA" id="ARBA00022989"/>
    </source>
</evidence>
<feature type="transmembrane region" description="Helical" evidence="5">
    <location>
        <begin position="220"/>
        <end position="242"/>
    </location>
</feature>
<dbReference type="EMBL" id="GAMC01014787">
    <property type="protein sequence ID" value="JAB91768.1"/>
    <property type="molecule type" value="mRNA"/>
</dbReference>
<dbReference type="Pfam" id="PF10507">
    <property type="entry name" value="TMEM65"/>
    <property type="match status" value="1"/>
</dbReference>
<gene>
    <name evidence="6" type="primary">TMM65</name>
</gene>
<dbReference type="EMBL" id="GAMC01014788">
    <property type="protein sequence ID" value="JAB91767.1"/>
    <property type="molecule type" value="mRNA"/>
</dbReference>
<proteinExistence type="evidence at transcript level"/>
<evidence type="ECO:0000256" key="1">
    <source>
        <dbReference type="ARBA" id="ARBA00004141"/>
    </source>
</evidence>
<keyword evidence="4 5" id="KW-0472">Membrane</keyword>
<sequence length="368" mass="40901">MQSDKFLLARYAQTCLRLFQTKQILTSEQQQIRFLSLQMVKQLHLGLRGINNNILANNSTATTFVGVFSQPIRSQHFHLPRVLLNKQILGSRHNSFQQPHISICTQSSITPLRGKYPTDTVHEPLCSERARELVYNLKDSEREAIKQALLKYDAERQRAGFEGKLAATQWRTRFGRPSQVPRLGEVDPTGRFCAFPEDWLKQRAAAKAPPPSMADLRRIAVVNAVPFIAFGFLDNFVMIVAGDSIESVFGAFMCISTMAAAGLGNTVSDILGIGSAYYVERGCEMMGFRLPDLTPVQMEMKSSRHSANFGRIVGITIGCLLGMVPLLFMKKKEQSESPVNTKAVTNVDANVNVIAKAEVNPNVKPVKS</sequence>
<keyword evidence="2 5" id="KW-0812">Transmembrane</keyword>
<dbReference type="GO" id="GO:0016020">
    <property type="term" value="C:membrane"/>
    <property type="evidence" value="ECO:0007669"/>
    <property type="project" value="UniProtKB-SubCell"/>
</dbReference>
<dbReference type="PANTHER" id="PTHR21706">
    <property type="entry name" value="TRANSMEMBRANE PROTEIN 65"/>
    <property type="match status" value="1"/>
</dbReference>
<keyword evidence="3 5" id="KW-1133">Transmembrane helix</keyword>
<evidence type="ECO:0000256" key="2">
    <source>
        <dbReference type="ARBA" id="ARBA00022692"/>
    </source>
</evidence>
<dbReference type="KEGG" id="ccat:101461050"/>
<feature type="transmembrane region" description="Helical" evidence="5">
    <location>
        <begin position="308"/>
        <end position="328"/>
    </location>
</feature>
<accession>W8BEV4</accession>
<dbReference type="AlphaFoldDB" id="W8BEV4"/>
<feature type="transmembrane region" description="Helical" evidence="5">
    <location>
        <begin position="248"/>
        <end position="279"/>
    </location>
</feature>
<name>W8BEV4_CERCA</name>
<reference evidence="6" key="1">
    <citation type="submission" date="2013-07" db="EMBL/GenBank/DDBJ databases">
        <authorList>
            <person name="Geib S."/>
        </authorList>
    </citation>
    <scope>NUCLEOTIDE SEQUENCE</scope>
</reference>
<dbReference type="PANTHER" id="PTHR21706:SF15">
    <property type="entry name" value="TRANSMEMBRANE PROTEIN 65"/>
    <property type="match status" value="1"/>
</dbReference>